<sequence length="306" mass="34495">MQFTKSSARYVQVRSAPWTRPAIYRVVEKRKDHDRTTIKRYKRIDVGIDIGSQNEPSERITVKNRKLVRPNESTPKHEGDSKRASKRNSKTSKGKSRVSDLITNSASSVSSLFSERRLCGKATSAETSADSGSTTSSTREDVKDPPKRQRERTHELDRPAPRTRTSTARMNHAKSHRRESVARPASRSAKAALLHQPSPQTPTSRLMFRPVTSPTLQTRPYHTAQSTLKMVKDESLEAKTLGDDMARLNLTRRESTHSPFQQPQLSPRESTQLVFGTGTRVDSGHYARRPGSRSQVARDVDFGEEF</sequence>
<evidence type="ECO:0000256" key="1">
    <source>
        <dbReference type="SAM" id="MobiDB-lite"/>
    </source>
</evidence>
<proteinExistence type="predicted"/>
<feature type="region of interest" description="Disordered" evidence="1">
    <location>
        <begin position="55"/>
        <end position="102"/>
    </location>
</feature>
<dbReference type="EMBL" id="ML978196">
    <property type="protein sequence ID" value="KAF2029880.1"/>
    <property type="molecule type" value="Genomic_DNA"/>
</dbReference>
<evidence type="ECO:0000313" key="2">
    <source>
        <dbReference type="EMBL" id="KAF2029880.1"/>
    </source>
</evidence>
<dbReference type="Proteomes" id="UP000799777">
    <property type="component" value="Unassembled WGS sequence"/>
</dbReference>
<dbReference type="OrthoDB" id="10387548at2759"/>
<comment type="caution">
    <text evidence="2">The sequence shown here is derived from an EMBL/GenBank/DDBJ whole genome shotgun (WGS) entry which is preliminary data.</text>
</comment>
<evidence type="ECO:0000313" key="3">
    <source>
        <dbReference type="Proteomes" id="UP000799777"/>
    </source>
</evidence>
<dbReference type="AlphaFoldDB" id="A0A9P4LM51"/>
<name>A0A9P4LM51_9PLEO</name>
<reference evidence="2" key="1">
    <citation type="journal article" date="2020" name="Stud. Mycol.">
        <title>101 Dothideomycetes genomes: a test case for predicting lifestyles and emergence of pathogens.</title>
        <authorList>
            <person name="Haridas S."/>
            <person name="Albert R."/>
            <person name="Binder M."/>
            <person name="Bloem J."/>
            <person name="Labutti K."/>
            <person name="Salamov A."/>
            <person name="Andreopoulos B."/>
            <person name="Baker S."/>
            <person name="Barry K."/>
            <person name="Bills G."/>
            <person name="Bluhm B."/>
            <person name="Cannon C."/>
            <person name="Castanera R."/>
            <person name="Culley D."/>
            <person name="Daum C."/>
            <person name="Ezra D."/>
            <person name="Gonzalez J."/>
            <person name="Henrissat B."/>
            <person name="Kuo A."/>
            <person name="Liang C."/>
            <person name="Lipzen A."/>
            <person name="Lutzoni F."/>
            <person name="Magnuson J."/>
            <person name="Mondo S."/>
            <person name="Nolan M."/>
            <person name="Ohm R."/>
            <person name="Pangilinan J."/>
            <person name="Park H.-J."/>
            <person name="Ramirez L."/>
            <person name="Alfaro M."/>
            <person name="Sun H."/>
            <person name="Tritt A."/>
            <person name="Yoshinaga Y."/>
            <person name="Zwiers L.-H."/>
            <person name="Turgeon B."/>
            <person name="Goodwin S."/>
            <person name="Spatafora J."/>
            <person name="Crous P."/>
            <person name="Grigoriev I."/>
        </authorList>
    </citation>
    <scope>NUCLEOTIDE SEQUENCE</scope>
    <source>
        <strain evidence="2">CBS 110217</strain>
    </source>
</reference>
<feature type="compositionally biased region" description="Basic and acidic residues" evidence="1">
    <location>
        <begin position="74"/>
        <end position="83"/>
    </location>
</feature>
<feature type="compositionally biased region" description="Basic residues" evidence="1">
    <location>
        <begin position="84"/>
        <end position="96"/>
    </location>
</feature>
<feature type="compositionally biased region" description="Basic and acidic residues" evidence="1">
    <location>
        <begin position="138"/>
        <end position="160"/>
    </location>
</feature>
<feature type="compositionally biased region" description="Low complexity" evidence="1">
    <location>
        <begin position="122"/>
        <end position="137"/>
    </location>
</feature>
<feature type="region of interest" description="Disordered" evidence="1">
    <location>
        <begin position="122"/>
        <end position="207"/>
    </location>
</feature>
<feature type="compositionally biased region" description="Basic and acidic residues" evidence="1">
    <location>
        <begin position="296"/>
        <end position="306"/>
    </location>
</feature>
<accession>A0A9P4LM51</accession>
<keyword evidence="3" id="KW-1185">Reference proteome</keyword>
<gene>
    <name evidence="2" type="ORF">EK21DRAFT_89477</name>
</gene>
<organism evidence="2 3">
    <name type="scientific">Setomelanomma holmii</name>
    <dbReference type="NCBI Taxonomy" id="210430"/>
    <lineage>
        <taxon>Eukaryota</taxon>
        <taxon>Fungi</taxon>
        <taxon>Dikarya</taxon>
        <taxon>Ascomycota</taxon>
        <taxon>Pezizomycotina</taxon>
        <taxon>Dothideomycetes</taxon>
        <taxon>Pleosporomycetidae</taxon>
        <taxon>Pleosporales</taxon>
        <taxon>Pleosporineae</taxon>
        <taxon>Phaeosphaeriaceae</taxon>
        <taxon>Setomelanomma</taxon>
    </lineage>
</organism>
<protein>
    <submittedName>
        <fullName evidence="2">Uncharacterized protein</fullName>
    </submittedName>
</protein>
<feature type="region of interest" description="Disordered" evidence="1">
    <location>
        <begin position="278"/>
        <end position="306"/>
    </location>
</feature>